<dbReference type="AlphaFoldDB" id="A0A218XW46"/>
<feature type="region of interest" description="Disordered" evidence="1">
    <location>
        <begin position="1"/>
        <end position="33"/>
    </location>
</feature>
<evidence type="ECO:0000313" key="2">
    <source>
        <dbReference type="EMBL" id="OWM89375.1"/>
    </source>
</evidence>
<dbReference type="EMBL" id="PGOL01000993">
    <property type="protein sequence ID" value="PKI61918.1"/>
    <property type="molecule type" value="Genomic_DNA"/>
</dbReference>
<dbReference type="Proteomes" id="UP000197138">
    <property type="component" value="Unassembled WGS sequence"/>
</dbReference>
<evidence type="ECO:0000313" key="3">
    <source>
        <dbReference type="EMBL" id="PKI61918.1"/>
    </source>
</evidence>
<sequence>MNGEGEVGQRRGIWRPRTAAFTSGRRGDGAGDGDEHRLDYAVLRMGVIRLGSFGIEGDFGFFGEVSSFFGEVSSFSGEGFLSSITGNRGNWEEGIGGLCSGECRKSVFSEESERNREISRVRGGS</sequence>
<dbReference type="EMBL" id="MTKT01000666">
    <property type="protein sequence ID" value="OWM89375.1"/>
    <property type="molecule type" value="Genomic_DNA"/>
</dbReference>
<evidence type="ECO:0000313" key="4">
    <source>
        <dbReference type="Proteomes" id="UP000197138"/>
    </source>
</evidence>
<dbReference type="Proteomes" id="UP000233551">
    <property type="component" value="Unassembled WGS sequence"/>
</dbReference>
<accession>A0A218XW46</accession>
<keyword evidence="5" id="KW-1185">Reference proteome</keyword>
<evidence type="ECO:0000313" key="5">
    <source>
        <dbReference type="Proteomes" id="UP000233551"/>
    </source>
</evidence>
<name>A0A218XW46_PUNGR</name>
<reference evidence="2" key="2">
    <citation type="submission" date="2017-06" db="EMBL/GenBank/DDBJ databases">
        <title>The pomegranate genome and the genomics of punicalagin biosynthesis.</title>
        <authorList>
            <person name="Xu C."/>
        </authorList>
    </citation>
    <scope>NUCLEOTIDE SEQUENCE [LARGE SCALE GENOMIC DNA]</scope>
    <source>
        <tissue evidence="2">Fresh leaf</tissue>
    </source>
</reference>
<evidence type="ECO:0000256" key="1">
    <source>
        <dbReference type="SAM" id="MobiDB-lite"/>
    </source>
</evidence>
<comment type="caution">
    <text evidence="2">The sequence shown here is derived from an EMBL/GenBank/DDBJ whole genome shotgun (WGS) entry which is preliminary data.</text>
</comment>
<gene>
    <name evidence="2" type="ORF">CDL15_Pgr024123</name>
    <name evidence="3" type="ORF">CRG98_017644</name>
</gene>
<reference evidence="4" key="1">
    <citation type="journal article" date="2017" name="Plant J.">
        <title>The pomegranate (Punica granatum L.) genome and the genomics of punicalagin biosynthesis.</title>
        <authorList>
            <person name="Qin G."/>
            <person name="Xu C."/>
            <person name="Ming R."/>
            <person name="Tang H."/>
            <person name="Guyot R."/>
            <person name="Kramer E.M."/>
            <person name="Hu Y."/>
            <person name="Yi X."/>
            <person name="Qi Y."/>
            <person name="Xu X."/>
            <person name="Gao Z."/>
            <person name="Pan H."/>
            <person name="Jian J."/>
            <person name="Tian Y."/>
            <person name="Yue Z."/>
            <person name="Xu Y."/>
        </authorList>
    </citation>
    <scope>NUCLEOTIDE SEQUENCE [LARGE SCALE GENOMIC DNA]</scope>
    <source>
        <strain evidence="4">cv. Dabenzi</strain>
    </source>
</reference>
<organism evidence="2 4">
    <name type="scientific">Punica granatum</name>
    <name type="common">Pomegranate</name>
    <dbReference type="NCBI Taxonomy" id="22663"/>
    <lineage>
        <taxon>Eukaryota</taxon>
        <taxon>Viridiplantae</taxon>
        <taxon>Streptophyta</taxon>
        <taxon>Embryophyta</taxon>
        <taxon>Tracheophyta</taxon>
        <taxon>Spermatophyta</taxon>
        <taxon>Magnoliopsida</taxon>
        <taxon>eudicotyledons</taxon>
        <taxon>Gunneridae</taxon>
        <taxon>Pentapetalae</taxon>
        <taxon>rosids</taxon>
        <taxon>malvids</taxon>
        <taxon>Myrtales</taxon>
        <taxon>Lythraceae</taxon>
        <taxon>Punica</taxon>
    </lineage>
</organism>
<reference evidence="3 5" key="3">
    <citation type="submission" date="2017-11" db="EMBL/GenBank/DDBJ databases">
        <title>De-novo sequencing of pomegranate (Punica granatum L.) genome.</title>
        <authorList>
            <person name="Akparov Z."/>
            <person name="Amiraslanov A."/>
            <person name="Hajiyeva S."/>
            <person name="Abbasov M."/>
            <person name="Kaur K."/>
            <person name="Hamwieh A."/>
            <person name="Solovyev V."/>
            <person name="Salamov A."/>
            <person name="Braich B."/>
            <person name="Kosarev P."/>
            <person name="Mahmoud A."/>
            <person name="Hajiyev E."/>
            <person name="Babayeva S."/>
            <person name="Izzatullayeva V."/>
            <person name="Mammadov A."/>
            <person name="Mammadov A."/>
            <person name="Sharifova S."/>
            <person name="Ojaghi J."/>
            <person name="Eynullazada K."/>
            <person name="Bayramov B."/>
            <person name="Abdulazimova A."/>
            <person name="Shahmuradov I."/>
        </authorList>
    </citation>
    <scope>NUCLEOTIDE SEQUENCE [LARGE SCALE GENOMIC DNA]</scope>
    <source>
        <strain evidence="3">AG2017</strain>
        <strain evidence="5">cv. AG2017</strain>
        <tissue evidence="3">Leaf</tissue>
    </source>
</reference>
<protein>
    <submittedName>
        <fullName evidence="2">Uncharacterized protein</fullName>
    </submittedName>
</protein>
<proteinExistence type="predicted"/>